<feature type="chain" id="PRO_5013253560" description="Secreted protein" evidence="1">
    <location>
        <begin position="25"/>
        <end position="135"/>
    </location>
</feature>
<sequence>MMRMLGLVLLGSFLWMSSSSVVHAEIFDPMNLVGDPGIVLYVCNADKGQCNYTFYVKLNGTKTRYKIPRTDCNSAQSNGYTFTRALDNKSFHALSHCSGMSIDTLEMEYQLSFRTCMAFTGSTCQNSETSTTTTT</sequence>
<name>A0A1X2IGW4_9FUNG</name>
<evidence type="ECO:0000256" key="1">
    <source>
        <dbReference type="SAM" id="SignalP"/>
    </source>
</evidence>
<accession>A0A1X2IGW4</accession>
<feature type="signal peptide" evidence="1">
    <location>
        <begin position="1"/>
        <end position="24"/>
    </location>
</feature>
<protein>
    <recommendedName>
        <fullName evidence="4">Secreted protein</fullName>
    </recommendedName>
</protein>
<proteinExistence type="predicted"/>
<keyword evidence="3" id="KW-1185">Reference proteome</keyword>
<dbReference type="Proteomes" id="UP000193560">
    <property type="component" value="Unassembled WGS sequence"/>
</dbReference>
<evidence type="ECO:0008006" key="4">
    <source>
        <dbReference type="Google" id="ProtNLM"/>
    </source>
</evidence>
<dbReference type="EMBL" id="MCGE01000013">
    <property type="protein sequence ID" value="ORZ15392.1"/>
    <property type="molecule type" value="Genomic_DNA"/>
</dbReference>
<dbReference type="AlphaFoldDB" id="A0A1X2IGW4"/>
<evidence type="ECO:0000313" key="3">
    <source>
        <dbReference type="Proteomes" id="UP000193560"/>
    </source>
</evidence>
<organism evidence="2 3">
    <name type="scientific">Absidia repens</name>
    <dbReference type="NCBI Taxonomy" id="90262"/>
    <lineage>
        <taxon>Eukaryota</taxon>
        <taxon>Fungi</taxon>
        <taxon>Fungi incertae sedis</taxon>
        <taxon>Mucoromycota</taxon>
        <taxon>Mucoromycotina</taxon>
        <taxon>Mucoromycetes</taxon>
        <taxon>Mucorales</taxon>
        <taxon>Cunninghamellaceae</taxon>
        <taxon>Absidia</taxon>
    </lineage>
</organism>
<reference evidence="2 3" key="1">
    <citation type="submission" date="2016-07" db="EMBL/GenBank/DDBJ databases">
        <title>Pervasive Adenine N6-methylation of Active Genes in Fungi.</title>
        <authorList>
            <consortium name="DOE Joint Genome Institute"/>
            <person name="Mondo S.J."/>
            <person name="Dannebaum R.O."/>
            <person name="Kuo R.C."/>
            <person name="Labutti K."/>
            <person name="Haridas S."/>
            <person name="Kuo A."/>
            <person name="Salamov A."/>
            <person name="Ahrendt S.R."/>
            <person name="Lipzen A."/>
            <person name="Sullivan W."/>
            <person name="Andreopoulos W.B."/>
            <person name="Clum A."/>
            <person name="Lindquist E."/>
            <person name="Daum C."/>
            <person name="Ramamoorthy G.K."/>
            <person name="Gryganskyi A."/>
            <person name="Culley D."/>
            <person name="Magnuson J.K."/>
            <person name="James T.Y."/>
            <person name="O'Malley M.A."/>
            <person name="Stajich J.E."/>
            <person name="Spatafora J.W."/>
            <person name="Visel A."/>
            <person name="Grigoriev I.V."/>
        </authorList>
    </citation>
    <scope>NUCLEOTIDE SEQUENCE [LARGE SCALE GENOMIC DNA]</scope>
    <source>
        <strain evidence="2 3">NRRL 1336</strain>
    </source>
</reference>
<keyword evidence="1" id="KW-0732">Signal</keyword>
<evidence type="ECO:0000313" key="2">
    <source>
        <dbReference type="EMBL" id="ORZ15392.1"/>
    </source>
</evidence>
<gene>
    <name evidence="2" type="ORF">BCR42DRAFT_393274</name>
</gene>
<comment type="caution">
    <text evidence="2">The sequence shown here is derived from an EMBL/GenBank/DDBJ whole genome shotgun (WGS) entry which is preliminary data.</text>
</comment>